<evidence type="ECO:0000313" key="4">
    <source>
        <dbReference type="EMBL" id="KAA0151380.1"/>
    </source>
</evidence>
<sequence>MRTAVLALVGAAAASAQMLQNWVPGICGAGSLTPTVGVGCGVLGSDLKMYAPPEASQYKIKPIIQNMPCMPQCYIPGHETDPECQYCVYVNTLYPDQPFKVPKNVFVTEWTGSSTCFEHTSMESWDNLAQQTGHTSSHSGWFSWHSTTTLNFMNRYFKDMASLSMLVQRYIYSSIVLFPQQQLDPDFETYISILPTEFNSSTQAAFFEFINNYGTHYIDSAFMGGSAVLTSFFESCLLSTMSGQWVYKESGGSFFGIFNHDHKHGSGFNKTSCLYYENSNSSVNLYGGNGAKWGDFNWTHPVSPNFTKDWADTLYSDQIPAVFNLQPLPLIFPAQYSKQAVALNTSIQAYFDVIGAKNDAIAKSMGPRQNPKPSWCKDPNPPAAYYDSVSGDNPNCSNSTESLAVAADPPPLPKCPNMLAELEVRRRQAEEVALALELGIAPPTFK</sequence>
<dbReference type="EMBL" id="VLTM01000085">
    <property type="protein sequence ID" value="KAA0156110.1"/>
    <property type="molecule type" value="Genomic_DNA"/>
</dbReference>
<dbReference type="GO" id="GO:0051607">
    <property type="term" value="P:defense response to virus"/>
    <property type="evidence" value="ECO:0007669"/>
    <property type="project" value="TreeGrafter"/>
</dbReference>
<dbReference type="InterPro" id="IPR020864">
    <property type="entry name" value="MACPF"/>
</dbReference>
<reference evidence="7 8" key="1">
    <citation type="submission" date="2019-07" db="EMBL/GenBank/DDBJ databases">
        <title>Genomes of Cafeteria roenbergensis.</title>
        <authorList>
            <person name="Fischer M.G."/>
            <person name="Hackl T."/>
            <person name="Roman M."/>
        </authorList>
    </citation>
    <scope>NUCLEOTIDE SEQUENCE [LARGE SCALE GENOMIC DNA]</scope>
    <source>
        <strain evidence="4 7">BVI</strain>
        <strain evidence="5 9">Cflag</strain>
        <strain evidence="6 8">RCC970-E3</strain>
    </source>
</reference>
<dbReference type="EMBL" id="VLTL01000060">
    <property type="protein sequence ID" value="KAA0164076.1"/>
    <property type="molecule type" value="Genomic_DNA"/>
</dbReference>
<keyword evidence="1 2" id="KW-0732">Signal</keyword>
<dbReference type="PANTHER" id="PTHR46096">
    <property type="entry name" value="PERFORIN-1"/>
    <property type="match status" value="1"/>
</dbReference>
<dbReference type="InterPro" id="IPR052784">
    <property type="entry name" value="Perforin-1_pore-forming"/>
</dbReference>
<dbReference type="PROSITE" id="PS51412">
    <property type="entry name" value="MACPF_2"/>
    <property type="match status" value="1"/>
</dbReference>
<dbReference type="PANTHER" id="PTHR46096:SF3">
    <property type="entry name" value="PERFORIN-1"/>
    <property type="match status" value="1"/>
</dbReference>
<evidence type="ECO:0000313" key="8">
    <source>
        <dbReference type="Proteomes" id="UP000324907"/>
    </source>
</evidence>
<feature type="domain" description="MACPF" evidence="3">
    <location>
        <begin position="23"/>
        <end position="365"/>
    </location>
</feature>
<gene>
    <name evidence="6" type="ORF">FNF28_03989</name>
    <name evidence="4" type="ORF">FNF29_04579</name>
    <name evidence="5" type="ORF">FNF31_06016</name>
</gene>
<comment type="caution">
    <text evidence="6">The sequence shown here is derived from an EMBL/GenBank/DDBJ whole genome shotgun (WGS) entry which is preliminary data.</text>
</comment>
<evidence type="ECO:0000313" key="5">
    <source>
        <dbReference type="EMBL" id="KAA0156110.1"/>
    </source>
</evidence>
<evidence type="ECO:0000256" key="1">
    <source>
        <dbReference type="ARBA" id="ARBA00022729"/>
    </source>
</evidence>
<evidence type="ECO:0000313" key="9">
    <source>
        <dbReference type="Proteomes" id="UP000325113"/>
    </source>
</evidence>
<evidence type="ECO:0000256" key="2">
    <source>
        <dbReference type="SAM" id="SignalP"/>
    </source>
</evidence>
<dbReference type="Proteomes" id="UP000324907">
    <property type="component" value="Unassembled WGS sequence"/>
</dbReference>
<dbReference type="GO" id="GO:0016020">
    <property type="term" value="C:membrane"/>
    <property type="evidence" value="ECO:0007669"/>
    <property type="project" value="TreeGrafter"/>
</dbReference>
<evidence type="ECO:0000313" key="6">
    <source>
        <dbReference type="EMBL" id="KAA0164076.1"/>
    </source>
</evidence>
<evidence type="ECO:0000259" key="3">
    <source>
        <dbReference type="PROSITE" id="PS51412"/>
    </source>
</evidence>
<dbReference type="Proteomes" id="UP000323011">
    <property type="component" value="Unassembled WGS sequence"/>
</dbReference>
<dbReference type="Pfam" id="PF01823">
    <property type="entry name" value="MACPF"/>
    <property type="match status" value="1"/>
</dbReference>
<dbReference type="GO" id="GO:0022829">
    <property type="term" value="F:wide pore channel activity"/>
    <property type="evidence" value="ECO:0007669"/>
    <property type="project" value="TreeGrafter"/>
</dbReference>
<name>A0A5A8DF80_CAFRO</name>
<dbReference type="AlphaFoldDB" id="A0A5A8DF80"/>
<evidence type="ECO:0000313" key="7">
    <source>
        <dbReference type="Proteomes" id="UP000323011"/>
    </source>
</evidence>
<dbReference type="Proteomes" id="UP000325113">
    <property type="component" value="Unassembled WGS sequence"/>
</dbReference>
<keyword evidence="7" id="KW-1185">Reference proteome</keyword>
<feature type="chain" id="PRO_5033472997" description="MACPF domain-containing protein" evidence="2">
    <location>
        <begin position="17"/>
        <end position="446"/>
    </location>
</feature>
<protein>
    <recommendedName>
        <fullName evidence="3">MACPF domain-containing protein</fullName>
    </recommendedName>
</protein>
<organism evidence="6 8">
    <name type="scientific">Cafeteria roenbergensis</name>
    <name type="common">Marine flagellate</name>
    <dbReference type="NCBI Taxonomy" id="33653"/>
    <lineage>
        <taxon>Eukaryota</taxon>
        <taxon>Sar</taxon>
        <taxon>Stramenopiles</taxon>
        <taxon>Bigyra</taxon>
        <taxon>Opalozoa</taxon>
        <taxon>Bicosoecida</taxon>
        <taxon>Cafeteriaceae</taxon>
        <taxon>Cafeteria</taxon>
    </lineage>
</organism>
<dbReference type="EMBL" id="VLTN01000027">
    <property type="protein sequence ID" value="KAA0151380.1"/>
    <property type="molecule type" value="Genomic_DNA"/>
</dbReference>
<proteinExistence type="predicted"/>
<accession>A0A5A8DF80</accession>
<feature type="signal peptide" evidence="2">
    <location>
        <begin position="1"/>
        <end position="16"/>
    </location>
</feature>